<evidence type="ECO:0000256" key="1">
    <source>
        <dbReference type="ARBA" id="ARBA00008769"/>
    </source>
</evidence>
<dbReference type="Gene3D" id="2.40.160.180">
    <property type="entry name" value="Carbohydrate-selective porin OprB"/>
    <property type="match status" value="1"/>
</dbReference>
<keyword evidence="2" id="KW-0732">Signal</keyword>
<proteinExistence type="inferred from homology"/>
<dbReference type="InterPro" id="IPR052932">
    <property type="entry name" value="OprB_Porin"/>
</dbReference>
<sequence length="403" mass="44270">MKSSLFKVIILSMGLLALPIPTVADDSGFLGHPSTSEREASIHGHNDDIDSPGLTGNWGGVRDLLKKNGVSFEATYTGEIASNFDPGLISNQKDSIYLDNIDLTLTIDTEKADLWPGGTFFIYGLANSGRNPSEGVIGDLQTASNIEAPNTFLLYELWYEQEFSDFTSVLFGFHDLNSEFYISEYSSLFLNSSPGVGAEMSGNVPVSIFAKTGLAVRLHFSPTDNWYIQTAAYDGDPATRSLKSSEGKMYIIESGISTEMGTYKAGYWMHTANITFNGNNFSGDYGYFGIVDQKLFDIGEHGDIGAFVRWGAVPSNRNEIISNLQFGLHMHGLIPTRDEDDFGIAYIRANTHIGNETVYEFTYRAVLSPWLVIQPSFQFIQNPGGDPANATIKVGLLRFEIAL</sequence>
<evidence type="ECO:0000256" key="3">
    <source>
        <dbReference type="SAM" id="MobiDB-lite"/>
    </source>
</evidence>
<feature type="signal peptide" evidence="2">
    <location>
        <begin position="1"/>
        <end position="24"/>
    </location>
</feature>
<comment type="similarity">
    <text evidence="1 2">Belongs to the OprB family.</text>
</comment>
<dbReference type="Proteomes" id="UP000231632">
    <property type="component" value="Unassembled WGS sequence"/>
</dbReference>
<evidence type="ECO:0000256" key="2">
    <source>
        <dbReference type="RuleBase" id="RU363072"/>
    </source>
</evidence>
<organism evidence="4 5">
    <name type="scientific">Mariprofundus micogutta</name>
    <dbReference type="NCBI Taxonomy" id="1921010"/>
    <lineage>
        <taxon>Bacteria</taxon>
        <taxon>Pseudomonadati</taxon>
        <taxon>Pseudomonadota</taxon>
        <taxon>Candidatius Mariprofundia</taxon>
        <taxon>Mariprofundales</taxon>
        <taxon>Mariprofundaceae</taxon>
        <taxon>Mariprofundus</taxon>
    </lineage>
</organism>
<evidence type="ECO:0000313" key="5">
    <source>
        <dbReference type="Proteomes" id="UP000231632"/>
    </source>
</evidence>
<dbReference type="GO" id="GO:0008643">
    <property type="term" value="P:carbohydrate transport"/>
    <property type="evidence" value="ECO:0007669"/>
    <property type="project" value="InterPro"/>
</dbReference>
<protein>
    <submittedName>
        <fullName evidence="4">Porin</fullName>
    </submittedName>
</protein>
<dbReference type="GO" id="GO:0015288">
    <property type="term" value="F:porin activity"/>
    <property type="evidence" value="ECO:0007669"/>
    <property type="project" value="InterPro"/>
</dbReference>
<feature type="chain" id="PRO_5011823305" evidence="2">
    <location>
        <begin position="25"/>
        <end position="403"/>
    </location>
</feature>
<dbReference type="EMBL" id="BDFD01000013">
    <property type="protein sequence ID" value="GAV20652.1"/>
    <property type="molecule type" value="Genomic_DNA"/>
</dbReference>
<dbReference type="InterPro" id="IPR038673">
    <property type="entry name" value="OprB_sf"/>
</dbReference>
<keyword evidence="5" id="KW-1185">Reference proteome</keyword>
<dbReference type="PANTHER" id="PTHR37944">
    <property type="entry name" value="PORIN B"/>
    <property type="match status" value="1"/>
</dbReference>
<dbReference type="AlphaFoldDB" id="A0A1L8CNZ7"/>
<dbReference type="PANTHER" id="PTHR37944:SF1">
    <property type="entry name" value="PORIN B"/>
    <property type="match status" value="1"/>
</dbReference>
<comment type="caution">
    <text evidence="4">The sequence shown here is derived from an EMBL/GenBank/DDBJ whole genome shotgun (WGS) entry which is preliminary data.</text>
</comment>
<dbReference type="GO" id="GO:0016020">
    <property type="term" value="C:membrane"/>
    <property type="evidence" value="ECO:0007669"/>
    <property type="project" value="InterPro"/>
</dbReference>
<accession>A0A1L8CNZ7</accession>
<reference evidence="4 5" key="1">
    <citation type="journal article" date="2017" name="Arch. Microbiol.">
        <title>Mariprofundus micogutta sp. nov., a novel iron-oxidizing zetaproteobacterium isolated from a deep-sea hydrothermal field at the Bayonnaise knoll of the Izu-Ogasawara arc, and a description of Mariprofundales ord. nov. and Zetaproteobacteria classis nov.</title>
        <authorList>
            <person name="Makita H."/>
            <person name="Tanaka E."/>
            <person name="Mitsunobu S."/>
            <person name="Miyazaki M."/>
            <person name="Nunoura T."/>
            <person name="Uematsu K."/>
            <person name="Takaki Y."/>
            <person name="Nishi S."/>
            <person name="Shimamura S."/>
            <person name="Takai K."/>
        </authorList>
    </citation>
    <scope>NUCLEOTIDE SEQUENCE [LARGE SCALE GENOMIC DNA]</scope>
    <source>
        <strain evidence="4 5">ET2</strain>
    </source>
</reference>
<gene>
    <name evidence="4" type="ORF">MMIC_P1624</name>
</gene>
<dbReference type="Pfam" id="PF04966">
    <property type="entry name" value="OprB"/>
    <property type="match status" value="1"/>
</dbReference>
<name>A0A1L8CNZ7_9PROT</name>
<evidence type="ECO:0000313" key="4">
    <source>
        <dbReference type="EMBL" id="GAV20652.1"/>
    </source>
</evidence>
<feature type="region of interest" description="Disordered" evidence="3">
    <location>
        <begin position="29"/>
        <end position="54"/>
    </location>
</feature>
<feature type="compositionally biased region" description="Basic and acidic residues" evidence="3">
    <location>
        <begin position="35"/>
        <end position="48"/>
    </location>
</feature>
<dbReference type="InterPro" id="IPR007049">
    <property type="entry name" value="Carb-sel_porin_OprB"/>
</dbReference>
<dbReference type="STRING" id="1921010.MMIC_P1624"/>